<evidence type="ECO:0000313" key="3">
    <source>
        <dbReference type="EMBL" id="PYB74213.1"/>
    </source>
</evidence>
<keyword evidence="4" id="KW-1185">Reference proteome</keyword>
<proteinExistence type="predicted"/>
<dbReference type="Proteomes" id="UP000247536">
    <property type="component" value="Unassembled WGS sequence"/>
</dbReference>
<reference evidence="3 4" key="1">
    <citation type="submission" date="2018-06" db="EMBL/GenBank/DDBJ databases">
        <title>Rhizobium wuzhouense sp. nov., isolated from roots of Oryza officinalis.</title>
        <authorList>
            <person name="Yuan T."/>
        </authorList>
    </citation>
    <scope>NUCLEOTIDE SEQUENCE [LARGE SCALE GENOMIC DNA]</scope>
    <source>
        <strain evidence="3 4">W44</strain>
    </source>
</reference>
<dbReference type="RefSeq" id="WP_110791343.1">
    <property type="nucleotide sequence ID" value="NZ_QJRY01000003.1"/>
</dbReference>
<organism evidence="3 4">
    <name type="scientific">Rhizobium wuzhouense</name>
    <dbReference type="NCBI Taxonomy" id="1986026"/>
    <lineage>
        <taxon>Bacteria</taxon>
        <taxon>Pseudomonadati</taxon>
        <taxon>Pseudomonadota</taxon>
        <taxon>Alphaproteobacteria</taxon>
        <taxon>Hyphomicrobiales</taxon>
        <taxon>Rhizobiaceae</taxon>
        <taxon>Rhizobium/Agrobacterium group</taxon>
        <taxon>Rhizobium</taxon>
    </lineage>
</organism>
<feature type="signal peptide" evidence="2">
    <location>
        <begin position="1"/>
        <end position="33"/>
    </location>
</feature>
<evidence type="ECO:0000256" key="2">
    <source>
        <dbReference type="SAM" id="SignalP"/>
    </source>
</evidence>
<feature type="coiled-coil region" evidence="1">
    <location>
        <begin position="89"/>
        <end position="135"/>
    </location>
</feature>
<dbReference type="PANTHER" id="PTHR30469:SF38">
    <property type="entry name" value="HLYD FAMILY SECRETION PROTEIN"/>
    <property type="match status" value="1"/>
</dbReference>
<accession>A0ABX5NUI3</accession>
<protein>
    <submittedName>
        <fullName evidence="3">Efflux RND transporter periplasmic adaptor subunit</fullName>
    </submittedName>
</protein>
<dbReference type="Gene3D" id="2.40.30.170">
    <property type="match status" value="1"/>
</dbReference>
<keyword evidence="2" id="KW-0732">Signal</keyword>
<dbReference type="Gene3D" id="2.40.50.100">
    <property type="match status" value="1"/>
</dbReference>
<name>A0ABX5NUI3_9HYPH</name>
<evidence type="ECO:0000256" key="1">
    <source>
        <dbReference type="SAM" id="Coils"/>
    </source>
</evidence>
<keyword evidence="1" id="KW-0175">Coiled coil</keyword>
<dbReference type="SUPFAM" id="SSF111369">
    <property type="entry name" value="HlyD-like secretion proteins"/>
    <property type="match status" value="1"/>
</dbReference>
<dbReference type="EMBL" id="QJRY01000003">
    <property type="protein sequence ID" value="PYB74213.1"/>
    <property type="molecule type" value="Genomic_DNA"/>
</dbReference>
<dbReference type="PANTHER" id="PTHR30469">
    <property type="entry name" value="MULTIDRUG RESISTANCE PROTEIN MDTA"/>
    <property type="match status" value="1"/>
</dbReference>
<gene>
    <name evidence="3" type="ORF">DMY87_11025</name>
</gene>
<feature type="chain" id="PRO_5046679816" evidence="2">
    <location>
        <begin position="34"/>
        <end position="306"/>
    </location>
</feature>
<dbReference type="Gene3D" id="1.10.287.470">
    <property type="entry name" value="Helix hairpin bin"/>
    <property type="match status" value="1"/>
</dbReference>
<comment type="caution">
    <text evidence="3">The sequence shown here is derived from an EMBL/GenBank/DDBJ whole genome shotgun (WGS) entry which is preliminary data.</text>
</comment>
<evidence type="ECO:0000313" key="4">
    <source>
        <dbReference type="Proteomes" id="UP000247536"/>
    </source>
</evidence>
<sequence>MKLPRKNRYLAPLLAAGILTPLALWLTSEAPSAGEDVPKTDVGRPPILAAARGVVDVEGGLLKITAPRDGMVRSVKVAEMKRVRAGDILAELDSQQEQLAARISEEEALQAEAHFKLLQVKMKSLEKQVQRMQRAAVGEAVSDQALDDVLASRDSLAIELKVAESAAGVARSRKEMAQHEVELRTVRAPADGLIIRQFARVGEVVSAQAMSELFTLLPDGMKIVRAELPEQFLGDVQAGVPVEVVAEDRMAQAVPGSLDRISPVLMQSSNQVSGERNDVRTATSIVTIDQNAPFRIGQRVIVRVYK</sequence>